<proteinExistence type="predicted"/>
<dbReference type="GO" id="GO:0016787">
    <property type="term" value="F:hydrolase activity"/>
    <property type="evidence" value="ECO:0007669"/>
    <property type="project" value="UniProtKB-KW"/>
</dbReference>
<dbReference type="InterPro" id="IPR014586">
    <property type="entry name" value="UCP033909"/>
</dbReference>
<dbReference type="SUPFAM" id="SSF53474">
    <property type="entry name" value="alpha/beta-Hydrolases"/>
    <property type="match status" value="1"/>
</dbReference>
<gene>
    <name evidence="1" type="ORF">Q4481_03410</name>
</gene>
<reference evidence="1" key="1">
    <citation type="journal article" date="2015" name="Int. J. Syst. Evol. Microbiol.">
        <title>Rhizobium alvei sp. nov., isolated from a freshwater river.</title>
        <authorList>
            <person name="Sheu S.Y."/>
            <person name="Huang H.W."/>
            <person name="Young C.C."/>
            <person name="Chen W.M."/>
        </authorList>
    </citation>
    <scope>NUCLEOTIDE SEQUENCE</scope>
    <source>
        <strain evidence="1">TNR-22</strain>
    </source>
</reference>
<dbReference type="Pfam" id="PF05990">
    <property type="entry name" value="DUF900"/>
    <property type="match status" value="1"/>
</dbReference>
<keyword evidence="2" id="KW-1185">Reference proteome</keyword>
<reference evidence="1" key="2">
    <citation type="submission" date="2023-07" db="EMBL/GenBank/DDBJ databases">
        <authorList>
            <person name="Shen H."/>
        </authorList>
    </citation>
    <scope>NUCLEOTIDE SEQUENCE</scope>
    <source>
        <strain evidence="1">TNR-22</strain>
    </source>
</reference>
<dbReference type="PANTHER" id="PTHR36513">
    <property type="entry name" value="ABC TRANSMEMBRANE TYPE-1 DOMAIN-CONTAINING PROTEIN"/>
    <property type="match status" value="1"/>
</dbReference>
<dbReference type="InterPro" id="IPR029058">
    <property type="entry name" value="AB_hydrolase_fold"/>
</dbReference>
<accession>A0ABT8YH24</accession>
<evidence type="ECO:0000313" key="2">
    <source>
        <dbReference type="Proteomes" id="UP001174932"/>
    </source>
</evidence>
<dbReference type="EMBL" id="JAUOZU010000002">
    <property type="protein sequence ID" value="MDO6962989.1"/>
    <property type="molecule type" value="Genomic_DNA"/>
</dbReference>
<dbReference type="Proteomes" id="UP001174932">
    <property type="component" value="Unassembled WGS sequence"/>
</dbReference>
<dbReference type="InterPro" id="IPR010297">
    <property type="entry name" value="DUF900_hydrolase"/>
</dbReference>
<organism evidence="1 2">
    <name type="scientific">Rhizobium alvei</name>
    <dbReference type="NCBI Taxonomy" id="1132659"/>
    <lineage>
        <taxon>Bacteria</taxon>
        <taxon>Pseudomonadati</taxon>
        <taxon>Pseudomonadota</taxon>
        <taxon>Alphaproteobacteria</taxon>
        <taxon>Hyphomicrobiales</taxon>
        <taxon>Rhizobiaceae</taxon>
        <taxon>Rhizobium/Agrobacterium group</taxon>
        <taxon>Rhizobium</taxon>
    </lineage>
</organism>
<dbReference type="RefSeq" id="WP_304374878.1">
    <property type="nucleotide sequence ID" value="NZ_JAUOZU010000002.1"/>
</dbReference>
<protein>
    <submittedName>
        <fullName evidence="1">Alpha/beta fold hydrolase</fullName>
    </submittedName>
</protein>
<evidence type="ECO:0000313" key="1">
    <source>
        <dbReference type="EMBL" id="MDO6962989.1"/>
    </source>
</evidence>
<dbReference type="PIRSF" id="PIRSF033909">
    <property type="entry name" value="UCP033909"/>
    <property type="match status" value="1"/>
</dbReference>
<dbReference type="Gene3D" id="3.40.50.1820">
    <property type="entry name" value="alpha/beta hydrolase"/>
    <property type="match status" value="1"/>
</dbReference>
<comment type="caution">
    <text evidence="1">The sequence shown here is derived from an EMBL/GenBank/DDBJ whole genome shotgun (WGS) entry which is preliminary data.</text>
</comment>
<dbReference type="PANTHER" id="PTHR36513:SF1">
    <property type="entry name" value="TRANSMEMBRANE PROTEIN"/>
    <property type="match status" value="1"/>
</dbReference>
<keyword evidence="1" id="KW-0378">Hydrolase</keyword>
<sequence>MIGGNGTLPALRLLLLLALLPLLPACASRLGPEALATVRPEPGQKQVGVYVVTTRTRLDGHSNAFDTGKSLDSNFAAYTISVPPGHKPAQVEWKSGKPNPEKSFTVAAQQSLSREQFRKDMARQKLVGVFVHGYNFNFQESLFRMAQMTADADLPGTPILFSWPSQGALAGYVADKEAATYSRDYLADLLIDLTRGRGRGEVVVMAHSMGGWLTVETLRQLRLQGRDDVLSRLTVILAAPDIDADVFRTQIAVIGRMDPPMTILTSSDDRALLAARYINASTQRIGALNVADPAVREAAVRAGIQLIDISGVDNPDDSNHNRYASMGQLYPALVASNRKASLGQAGAFVFDAAGRTISSPFRIVSNVLSR</sequence>
<name>A0ABT8YH24_9HYPH</name>